<dbReference type="InterPro" id="IPR009057">
    <property type="entry name" value="Homeodomain-like_sf"/>
</dbReference>
<dbReference type="InterPro" id="IPR014710">
    <property type="entry name" value="RmlC-like_jellyroll"/>
</dbReference>
<proteinExistence type="predicted"/>
<evidence type="ECO:0000256" key="3">
    <source>
        <dbReference type="ARBA" id="ARBA00023163"/>
    </source>
</evidence>
<dbReference type="InterPro" id="IPR037923">
    <property type="entry name" value="HTH-like"/>
</dbReference>
<dbReference type="Gene3D" id="2.60.120.10">
    <property type="entry name" value="Jelly Rolls"/>
    <property type="match status" value="1"/>
</dbReference>
<accession>A0A6S6T9L3</accession>
<dbReference type="AlphaFoldDB" id="A0A6S6T9L3"/>
<dbReference type="InterPro" id="IPR003313">
    <property type="entry name" value="AraC-bd"/>
</dbReference>
<dbReference type="SUPFAM" id="SSF46689">
    <property type="entry name" value="Homeodomain-like"/>
    <property type="match status" value="1"/>
</dbReference>
<protein>
    <recommendedName>
        <fullName evidence="4">HTH araC/xylS-type domain-containing protein</fullName>
    </recommendedName>
</protein>
<keyword evidence="1" id="KW-0805">Transcription regulation</keyword>
<sequence>MKKEKLEQSIPDAEFQKENEHQIEFDLTTTKKLIERDLDHAIEKPHRVEFNVIMIVFEGKGMHTVDFVPYSYRKGTVFFIAKDQVHNFTINPDADAYLLPFTDTFLSRLIVNEELKVLYEMFDYVLYPAKIQLDEKIYEDVLKLLQVLEKEFSIEMDNFKELILTPLLQAMILKLSRERLTQSLPLEQKDKALYRKFKQRSFNHNYSVHVNDYAKELDVSSKTLTNLLNKYLGKSTKKYLDEHLILQIKRLLLDESLTIENIADQLCFDEPTNMVKFFKRYEGLTPTEFKKLHKV</sequence>
<reference evidence="5" key="1">
    <citation type="submission" date="2020-01" db="EMBL/GenBank/DDBJ databases">
        <authorList>
            <person name="Meier V. D."/>
            <person name="Meier V D."/>
        </authorList>
    </citation>
    <scope>NUCLEOTIDE SEQUENCE</scope>
    <source>
        <strain evidence="5">HLG_WM_MAG_03</strain>
    </source>
</reference>
<dbReference type="GO" id="GO:0043565">
    <property type="term" value="F:sequence-specific DNA binding"/>
    <property type="evidence" value="ECO:0007669"/>
    <property type="project" value="InterPro"/>
</dbReference>
<dbReference type="Pfam" id="PF02311">
    <property type="entry name" value="AraC_binding"/>
    <property type="match status" value="1"/>
</dbReference>
<dbReference type="Pfam" id="PF12833">
    <property type="entry name" value="HTH_18"/>
    <property type="match status" value="1"/>
</dbReference>
<dbReference type="SMART" id="SM00342">
    <property type="entry name" value="HTH_ARAC"/>
    <property type="match status" value="1"/>
</dbReference>
<organism evidence="5">
    <name type="scientific">uncultured Sulfurovum sp</name>
    <dbReference type="NCBI Taxonomy" id="269237"/>
    <lineage>
        <taxon>Bacteria</taxon>
        <taxon>Pseudomonadati</taxon>
        <taxon>Campylobacterota</taxon>
        <taxon>Epsilonproteobacteria</taxon>
        <taxon>Campylobacterales</taxon>
        <taxon>Sulfurovaceae</taxon>
        <taxon>Sulfurovum</taxon>
        <taxon>environmental samples</taxon>
    </lineage>
</organism>
<dbReference type="PANTHER" id="PTHR43280">
    <property type="entry name" value="ARAC-FAMILY TRANSCRIPTIONAL REGULATOR"/>
    <property type="match status" value="1"/>
</dbReference>
<dbReference type="PANTHER" id="PTHR43280:SF32">
    <property type="entry name" value="TRANSCRIPTIONAL REGULATORY PROTEIN"/>
    <property type="match status" value="1"/>
</dbReference>
<feature type="domain" description="HTH araC/xylS-type" evidence="4">
    <location>
        <begin position="192"/>
        <end position="292"/>
    </location>
</feature>
<dbReference type="GO" id="GO:0003700">
    <property type="term" value="F:DNA-binding transcription factor activity"/>
    <property type="evidence" value="ECO:0007669"/>
    <property type="project" value="InterPro"/>
</dbReference>
<keyword evidence="3" id="KW-0804">Transcription</keyword>
<evidence type="ECO:0000256" key="1">
    <source>
        <dbReference type="ARBA" id="ARBA00023015"/>
    </source>
</evidence>
<dbReference type="PROSITE" id="PS01124">
    <property type="entry name" value="HTH_ARAC_FAMILY_2"/>
    <property type="match status" value="1"/>
</dbReference>
<evidence type="ECO:0000313" key="5">
    <source>
        <dbReference type="EMBL" id="CAA6813056.1"/>
    </source>
</evidence>
<gene>
    <name evidence="5" type="ORF">HELGO_WM42369</name>
</gene>
<evidence type="ECO:0000256" key="2">
    <source>
        <dbReference type="ARBA" id="ARBA00023125"/>
    </source>
</evidence>
<dbReference type="EMBL" id="CACVAR010000224">
    <property type="protein sequence ID" value="CAA6813056.1"/>
    <property type="molecule type" value="Genomic_DNA"/>
</dbReference>
<dbReference type="InterPro" id="IPR018060">
    <property type="entry name" value="HTH_AraC"/>
</dbReference>
<name>A0A6S6T9L3_9BACT</name>
<dbReference type="Gene3D" id="1.10.10.60">
    <property type="entry name" value="Homeodomain-like"/>
    <property type="match status" value="1"/>
</dbReference>
<dbReference type="SUPFAM" id="SSF51215">
    <property type="entry name" value="Regulatory protein AraC"/>
    <property type="match status" value="1"/>
</dbReference>
<evidence type="ECO:0000259" key="4">
    <source>
        <dbReference type="PROSITE" id="PS01124"/>
    </source>
</evidence>
<keyword evidence="2" id="KW-0238">DNA-binding</keyword>